<comment type="caution">
    <text evidence="2">The sequence shown here is derived from an EMBL/GenBank/DDBJ whole genome shotgun (WGS) entry which is preliminary data.</text>
</comment>
<feature type="compositionally biased region" description="Basic and acidic residues" evidence="1">
    <location>
        <begin position="7"/>
        <end position="23"/>
    </location>
</feature>
<evidence type="ECO:0000313" key="3">
    <source>
        <dbReference type="Proteomes" id="UP000258309"/>
    </source>
</evidence>
<dbReference type="AlphaFoldDB" id="A0A3E2HB74"/>
<feature type="non-terminal residue" evidence="2">
    <location>
        <position position="1"/>
    </location>
</feature>
<sequence>MAANINKDQKKKTENRLKEHEIKKQQTEEYLEQEDKLLAVYEEKYQKTLKIYERLTQGEPTSISLENAIFTAAKAVNLSPELFILGLAMGGVKYKKYQQFDVLN</sequence>
<name>A0A3E2HB74_SCYLI</name>
<dbReference type="Proteomes" id="UP000258309">
    <property type="component" value="Unassembled WGS sequence"/>
</dbReference>
<accession>A0A3E2HB74</accession>
<evidence type="ECO:0000313" key="2">
    <source>
        <dbReference type="EMBL" id="RFU30658.1"/>
    </source>
</evidence>
<protein>
    <submittedName>
        <fullName evidence="2">Uncharacterized protein</fullName>
    </submittedName>
</protein>
<dbReference type="EMBL" id="NCSJ02000095">
    <property type="protein sequence ID" value="RFU30658.1"/>
    <property type="molecule type" value="Genomic_DNA"/>
</dbReference>
<proteinExistence type="predicted"/>
<feature type="region of interest" description="Disordered" evidence="1">
    <location>
        <begin position="1"/>
        <end position="23"/>
    </location>
</feature>
<reference evidence="2 3" key="1">
    <citation type="submission" date="2018-05" db="EMBL/GenBank/DDBJ databases">
        <title>Draft genome sequence of Scytalidium lignicola DSM 105466, a ubiquitous saprotrophic fungus.</title>
        <authorList>
            <person name="Buettner E."/>
            <person name="Gebauer A.M."/>
            <person name="Hofrichter M."/>
            <person name="Liers C."/>
            <person name="Kellner H."/>
        </authorList>
    </citation>
    <scope>NUCLEOTIDE SEQUENCE [LARGE SCALE GENOMIC DNA]</scope>
    <source>
        <strain evidence="2 3">DSM 105466</strain>
    </source>
</reference>
<keyword evidence="3" id="KW-1185">Reference proteome</keyword>
<gene>
    <name evidence="2" type="ORF">B7463_g5705</name>
</gene>
<evidence type="ECO:0000256" key="1">
    <source>
        <dbReference type="SAM" id="MobiDB-lite"/>
    </source>
</evidence>
<feature type="non-terminal residue" evidence="2">
    <location>
        <position position="104"/>
    </location>
</feature>
<organism evidence="2 3">
    <name type="scientific">Scytalidium lignicola</name>
    <name type="common">Hyphomycete</name>
    <dbReference type="NCBI Taxonomy" id="5539"/>
    <lineage>
        <taxon>Eukaryota</taxon>
        <taxon>Fungi</taxon>
        <taxon>Dikarya</taxon>
        <taxon>Ascomycota</taxon>
        <taxon>Pezizomycotina</taxon>
        <taxon>Leotiomycetes</taxon>
        <taxon>Leotiomycetes incertae sedis</taxon>
        <taxon>Scytalidium</taxon>
    </lineage>
</organism>